<evidence type="ECO:0000313" key="1">
    <source>
        <dbReference type="EMBL" id="GIG88797.1"/>
    </source>
</evidence>
<protein>
    <recommendedName>
        <fullName evidence="3">HTH luxR-type domain-containing protein</fullName>
    </recommendedName>
</protein>
<dbReference type="SUPFAM" id="SSF46894">
    <property type="entry name" value="C-terminal effector domain of the bipartite response regulators"/>
    <property type="match status" value="1"/>
</dbReference>
<organism evidence="1 2">
    <name type="scientific">Plantactinospora endophytica</name>
    <dbReference type="NCBI Taxonomy" id="673535"/>
    <lineage>
        <taxon>Bacteria</taxon>
        <taxon>Bacillati</taxon>
        <taxon>Actinomycetota</taxon>
        <taxon>Actinomycetes</taxon>
        <taxon>Micromonosporales</taxon>
        <taxon>Micromonosporaceae</taxon>
        <taxon>Plantactinospora</taxon>
    </lineage>
</organism>
<dbReference type="EMBL" id="BONW01000017">
    <property type="protein sequence ID" value="GIG88797.1"/>
    <property type="molecule type" value="Genomic_DNA"/>
</dbReference>
<name>A0ABQ4E288_9ACTN</name>
<dbReference type="InterPro" id="IPR016032">
    <property type="entry name" value="Sig_transdc_resp-reg_C-effctor"/>
</dbReference>
<dbReference type="SUPFAM" id="SSF55781">
    <property type="entry name" value="GAF domain-like"/>
    <property type="match status" value="1"/>
</dbReference>
<evidence type="ECO:0008006" key="3">
    <source>
        <dbReference type="Google" id="ProtNLM"/>
    </source>
</evidence>
<dbReference type="RefSeq" id="WP_203867329.1">
    <property type="nucleotide sequence ID" value="NZ_BONW01000017.1"/>
</dbReference>
<comment type="caution">
    <text evidence="1">The sequence shown here is derived from an EMBL/GenBank/DDBJ whole genome shotgun (WGS) entry which is preliminary data.</text>
</comment>
<reference evidence="1 2" key="1">
    <citation type="submission" date="2021-01" db="EMBL/GenBank/DDBJ databases">
        <title>Whole genome shotgun sequence of Plantactinospora endophytica NBRC 110450.</title>
        <authorList>
            <person name="Komaki H."/>
            <person name="Tamura T."/>
        </authorList>
    </citation>
    <scope>NUCLEOTIDE SEQUENCE [LARGE SCALE GENOMIC DNA]</scope>
    <source>
        <strain evidence="1 2">NBRC 110450</strain>
    </source>
</reference>
<evidence type="ECO:0000313" key="2">
    <source>
        <dbReference type="Proteomes" id="UP000646749"/>
    </source>
</evidence>
<keyword evidence="2" id="KW-1185">Reference proteome</keyword>
<proteinExistence type="predicted"/>
<dbReference type="InterPro" id="IPR036388">
    <property type="entry name" value="WH-like_DNA-bd_sf"/>
</dbReference>
<dbReference type="Proteomes" id="UP000646749">
    <property type="component" value="Unassembled WGS sequence"/>
</dbReference>
<sequence>MSGLPPATPNVVRDVTQFARTAQQVDAPAELLSQLRRVVPAVQAGWLALLDDRHGRYAEIASFGYDTRTRDYFGTTPLLEQIELVGLASSPEPQSARDSPIPLGDLPIWGEYYFPAGFSGGVAVGLFTPDHRHVGVLVMCTDDAGRPSDAERDLVGALAPRIATAVDPVRSLAVLAQVVRDAQAGAVLTECGEVRPLPGLSGHPLLEPDSALPGVALRQAGEGGGSASFRWPVSGKTNEPDDCGGLLQATVLACPTGPPHVVGVLVLSPVPAGRSVLTRRELVLVGLLLEGWSDQRIAVGLDLPVYSVVETAVRVTAKLGAPDRHSALVRAARGGLFIPYQPGRPPPA</sequence>
<accession>A0ABQ4E288</accession>
<dbReference type="Gene3D" id="1.10.10.10">
    <property type="entry name" value="Winged helix-like DNA-binding domain superfamily/Winged helix DNA-binding domain"/>
    <property type="match status" value="1"/>
</dbReference>
<gene>
    <name evidence="1" type="ORF">Pen02_37330</name>
</gene>